<dbReference type="InterPro" id="IPR043128">
    <property type="entry name" value="Rev_trsase/Diguanyl_cyclase"/>
</dbReference>
<dbReference type="AlphaFoldDB" id="A0A9J6ZYU6"/>
<dbReference type="FunFam" id="3.30.70.270:FF:000001">
    <property type="entry name" value="Diguanylate cyclase domain protein"/>
    <property type="match status" value="1"/>
</dbReference>
<dbReference type="PANTHER" id="PTHR45138">
    <property type="entry name" value="REGULATORY COMPONENTS OF SENSORY TRANSDUCTION SYSTEM"/>
    <property type="match status" value="1"/>
</dbReference>
<proteinExistence type="predicted"/>
<feature type="domain" description="GGDEF" evidence="5">
    <location>
        <begin position="212"/>
        <end position="347"/>
    </location>
</feature>
<dbReference type="KEGG" id="eps:L0Y14_00415"/>
<keyword evidence="7" id="KW-1185">Reference proteome</keyword>
<evidence type="ECO:0000256" key="4">
    <source>
        <dbReference type="SAM" id="Coils"/>
    </source>
</evidence>
<dbReference type="SUPFAM" id="SSF55073">
    <property type="entry name" value="Nucleotide cyclase"/>
    <property type="match status" value="1"/>
</dbReference>
<dbReference type="Gene3D" id="3.30.70.270">
    <property type="match status" value="1"/>
</dbReference>
<dbReference type="InterPro" id="IPR000160">
    <property type="entry name" value="GGDEF_dom"/>
</dbReference>
<keyword evidence="4" id="KW-0175">Coiled coil</keyword>
<gene>
    <name evidence="6" type="ORF">L0Y14_00415</name>
</gene>
<comment type="catalytic activity">
    <reaction evidence="3">
        <text>2 GTP = 3',3'-c-di-GMP + 2 diphosphate</text>
        <dbReference type="Rhea" id="RHEA:24898"/>
        <dbReference type="ChEBI" id="CHEBI:33019"/>
        <dbReference type="ChEBI" id="CHEBI:37565"/>
        <dbReference type="ChEBI" id="CHEBI:58805"/>
        <dbReference type="EC" id="2.7.7.65"/>
    </reaction>
</comment>
<organism evidence="6 7">
    <name type="scientific">Candidatus Endoriftia persephonae</name>
    <dbReference type="NCBI Taxonomy" id="393765"/>
    <lineage>
        <taxon>Bacteria</taxon>
        <taxon>Pseudomonadati</taxon>
        <taxon>Pseudomonadota</taxon>
        <taxon>Gammaproteobacteria</taxon>
        <taxon>Chromatiales</taxon>
        <taxon>Sedimenticolaceae</taxon>
        <taxon>Candidatus Endoriftia</taxon>
    </lineage>
</organism>
<evidence type="ECO:0000256" key="3">
    <source>
        <dbReference type="ARBA" id="ARBA00034247"/>
    </source>
</evidence>
<dbReference type="InterPro" id="IPR029787">
    <property type="entry name" value="Nucleotide_cyclase"/>
</dbReference>
<dbReference type="EMBL" id="CP090569">
    <property type="protein sequence ID" value="USF87744.1"/>
    <property type="molecule type" value="Genomic_DNA"/>
</dbReference>
<feature type="coiled-coil region" evidence="4">
    <location>
        <begin position="147"/>
        <end position="181"/>
    </location>
</feature>
<sequence length="361" mass="40493">MNKISPCQILDPIETAQNRNRAAMELLQQHQIPPSPVCYAVAYEYVAQRTPTLNQALDQHLEKHGSLNPHLLREFFETHFEGGTELQLDDHIASLHDTLYKVLEGVSSACHGISDFGRLLEGQMESLQGQTDLGSVRRIADTLLQATNQAISNNQKIQDNLASAERNTTELRNQVEQLREEAHRDSLTGLYNKKVLNQRLSQCIESSIESQTTLSVLMLDIDHFKHFNDSFGHLIGDEVIRRVAQTLQQRARKNDIAARYGGEEFTLVLPNTSLEDAIKVAEMIRSTVGKLVLVRKSTKEKLPGITISVGVASLHPEDSIETLLERADQALYYAKNHGRNCTISESLLITETDSNNQKIAY</sequence>
<evidence type="ECO:0000256" key="2">
    <source>
        <dbReference type="ARBA" id="ARBA00012528"/>
    </source>
</evidence>
<protein>
    <recommendedName>
        <fullName evidence="2">diguanylate cyclase</fullName>
        <ecNumber evidence="2">2.7.7.65</ecNumber>
    </recommendedName>
</protein>
<dbReference type="GO" id="GO:0052621">
    <property type="term" value="F:diguanylate cyclase activity"/>
    <property type="evidence" value="ECO:0007669"/>
    <property type="project" value="UniProtKB-EC"/>
</dbReference>
<evidence type="ECO:0000313" key="6">
    <source>
        <dbReference type="EMBL" id="USF87744.1"/>
    </source>
</evidence>
<reference evidence="6" key="1">
    <citation type="journal article" date="2022" name="Mol. Ecol. Resour.">
        <title>The complete and closed genome of the facultative generalist Candidatus Endoriftia persephone from deep-sea hydrothermal vents.</title>
        <authorList>
            <person name="de Oliveira A.L."/>
            <person name="Srivastava A."/>
            <person name="Espada-Hinojosa S."/>
            <person name="Bright M."/>
        </authorList>
    </citation>
    <scope>NUCLEOTIDE SEQUENCE</scope>
    <source>
        <strain evidence="6">Tica-EPR-9o50.N</strain>
    </source>
</reference>
<dbReference type="Pfam" id="PF00990">
    <property type="entry name" value="GGDEF"/>
    <property type="match status" value="1"/>
</dbReference>
<dbReference type="InterPro" id="IPR050469">
    <property type="entry name" value="Diguanylate_Cyclase"/>
</dbReference>
<dbReference type="PANTHER" id="PTHR45138:SF9">
    <property type="entry name" value="DIGUANYLATE CYCLASE DGCM-RELATED"/>
    <property type="match status" value="1"/>
</dbReference>
<dbReference type="SMART" id="SM00267">
    <property type="entry name" value="GGDEF"/>
    <property type="match status" value="1"/>
</dbReference>
<dbReference type="PROSITE" id="PS50887">
    <property type="entry name" value="GGDEF"/>
    <property type="match status" value="1"/>
</dbReference>
<dbReference type="NCBIfam" id="TIGR00254">
    <property type="entry name" value="GGDEF"/>
    <property type="match status" value="1"/>
</dbReference>
<dbReference type="EC" id="2.7.7.65" evidence="2"/>
<accession>A0A9J6ZYU6</accession>
<dbReference type="CDD" id="cd01949">
    <property type="entry name" value="GGDEF"/>
    <property type="match status" value="1"/>
</dbReference>
<evidence type="ECO:0000259" key="5">
    <source>
        <dbReference type="PROSITE" id="PS50887"/>
    </source>
</evidence>
<evidence type="ECO:0000313" key="7">
    <source>
        <dbReference type="Proteomes" id="UP001056649"/>
    </source>
</evidence>
<dbReference type="RefSeq" id="WP_005966075.1">
    <property type="nucleotide sequence ID" value="NZ_CP090569.1"/>
</dbReference>
<evidence type="ECO:0000256" key="1">
    <source>
        <dbReference type="ARBA" id="ARBA00001946"/>
    </source>
</evidence>
<name>A0A9J6ZYU6_9GAMM</name>
<comment type="cofactor">
    <cofactor evidence="1">
        <name>Mg(2+)</name>
        <dbReference type="ChEBI" id="CHEBI:18420"/>
    </cofactor>
</comment>
<dbReference type="Proteomes" id="UP001056649">
    <property type="component" value="Chromosome"/>
</dbReference>